<feature type="chain" id="PRO_5020493068" evidence="3">
    <location>
        <begin position="26"/>
        <end position="402"/>
    </location>
</feature>
<comment type="similarity">
    <text evidence="1">Belongs to the leucine-binding protein family.</text>
</comment>
<evidence type="ECO:0000256" key="3">
    <source>
        <dbReference type="SAM" id="SignalP"/>
    </source>
</evidence>
<proteinExistence type="inferred from homology"/>
<evidence type="ECO:0000313" key="6">
    <source>
        <dbReference type="Proteomes" id="UP000295729"/>
    </source>
</evidence>
<evidence type="ECO:0000256" key="2">
    <source>
        <dbReference type="ARBA" id="ARBA00022729"/>
    </source>
</evidence>
<dbReference type="RefSeq" id="WP_133564631.1">
    <property type="nucleotide sequence ID" value="NZ_SNZA01000006.1"/>
</dbReference>
<dbReference type="EMBL" id="SNZA01000006">
    <property type="protein sequence ID" value="TDR06283.1"/>
    <property type="molecule type" value="Genomic_DNA"/>
</dbReference>
<feature type="signal peptide" evidence="3">
    <location>
        <begin position="1"/>
        <end position="25"/>
    </location>
</feature>
<dbReference type="PANTHER" id="PTHR47235:SF1">
    <property type="entry name" value="BLR6548 PROTEIN"/>
    <property type="match status" value="1"/>
</dbReference>
<reference evidence="5 6" key="1">
    <citation type="submission" date="2019-03" db="EMBL/GenBank/DDBJ databases">
        <title>Genomic Encyclopedia of Type Strains, Phase IV (KMG-IV): sequencing the most valuable type-strain genomes for metagenomic binning, comparative biology and taxonomic classification.</title>
        <authorList>
            <person name="Goeker M."/>
        </authorList>
    </citation>
    <scope>NUCLEOTIDE SEQUENCE [LARGE SCALE GENOMIC DNA]</scope>
    <source>
        <strain evidence="5 6">DSM 5604</strain>
    </source>
</reference>
<evidence type="ECO:0000313" key="5">
    <source>
        <dbReference type="EMBL" id="TDR06283.1"/>
    </source>
</evidence>
<dbReference type="AlphaFoldDB" id="A0A4R6X312"/>
<gene>
    <name evidence="5" type="ORF">C8D85_3213</name>
</gene>
<feature type="domain" description="Leucine-binding protein" evidence="4">
    <location>
        <begin position="28"/>
        <end position="346"/>
    </location>
</feature>
<organism evidence="5 6">
    <name type="scientific">Marinomonas communis</name>
    <dbReference type="NCBI Taxonomy" id="28254"/>
    <lineage>
        <taxon>Bacteria</taxon>
        <taxon>Pseudomonadati</taxon>
        <taxon>Pseudomonadota</taxon>
        <taxon>Gammaproteobacteria</taxon>
        <taxon>Oceanospirillales</taxon>
        <taxon>Oceanospirillaceae</taxon>
        <taxon>Marinomonas</taxon>
    </lineage>
</organism>
<dbReference type="Gene3D" id="3.40.50.2300">
    <property type="match status" value="2"/>
</dbReference>
<evidence type="ECO:0000256" key="1">
    <source>
        <dbReference type="ARBA" id="ARBA00010062"/>
    </source>
</evidence>
<keyword evidence="6" id="KW-1185">Reference proteome</keyword>
<accession>A0A4R6X312</accession>
<keyword evidence="2 3" id="KW-0732">Signal</keyword>
<protein>
    <submittedName>
        <fullName evidence="5">Amino acid/amide ABC transporter substrate-binding protein (HAAT family)</fullName>
    </submittedName>
</protein>
<evidence type="ECO:0000259" key="4">
    <source>
        <dbReference type="Pfam" id="PF13458"/>
    </source>
</evidence>
<sequence length="402" mass="44840">MRRNPSIWRKVALAVASVLLGNVSAEQVYFGFTGPLSGASGQFGQQLTSGIRLGFSRFNAQSDLPYQLSLIARDDGYEPDKTPDLVKHLVEENRVIGLVGSVGTPTTISTLPILKHYQLPLVSPITGSSLLKQDDLQSLIFTHRPNYHDEAQQLVKYVAGNLAISPKDMAVYIQKDSYGEVTLRSLTDALKPYGLNHANDLLQIHYVRNHPHTEQAVAQVLSQPNPPKAIFLISTFPAASELIRMLDKVGISPLFAAFSFVSHETLNEQLKHTKARVLSTQLHPCLDDTSSPIIKEFLDDLKSLSPSTRATSVVFEGYMAARYIEQALIASKLTSPPTRQEFHQALIDYERSHKTDQNRTKPKIEMGQNKNGIWLEWHNHRTDKFYCGDSLPEASIIEVVNE</sequence>
<dbReference type="Proteomes" id="UP000295729">
    <property type="component" value="Unassembled WGS sequence"/>
</dbReference>
<name>A0A4R6X312_9GAMM</name>
<dbReference type="SUPFAM" id="SSF53822">
    <property type="entry name" value="Periplasmic binding protein-like I"/>
    <property type="match status" value="1"/>
</dbReference>
<dbReference type="InterPro" id="IPR028081">
    <property type="entry name" value="Leu-bd"/>
</dbReference>
<dbReference type="InterPro" id="IPR028082">
    <property type="entry name" value="Peripla_BP_I"/>
</dbReference>
<comment type="caution">
    <text evidence="5">The sequence shown here is derived from an EMBL/GenBank/DDBJ whole genome shotgun (WGS) entry which is preliminary data.</text>
</comment>
<dbReference type="OrthoDB" id="9147078at2"/>
<dbReference type="Pfam" id="PF13458">
    <property type="entry name" value="Peripla_BP_6"/>
    <property type="match status" value="1"/>
</dbReference>
<dbReference type="PANTHER" id="PTHR47235">
    <property type="entry name" value="BLR6548 PROTEIN"/>
    <property type="match status" value="1"/>
</dbReference>